<dbReference type="Proteomes" id="UP000499080">
    <property type="component" value="Unassembled WGS sequence"/>
</dbReference>
<accession>A0A4Y2T0Y2</accession>
<name>A0A4Y2T0Y2_ARAVE</name>
<keyword evidence="2" id="KW-1185">Reference proteome</keyword>
<evidence type="ECO:0000313" key="1">
    <source>
        <dbReference type="EMBL" id="GBN94244.1"/>
    </source>
</evidence>
<proteinExistence type="predicted"/>
<sequence length="100" mass="11641">MNGRIDNYTLVLKTASENLLMIRRELMRVINEVMCTFDDWRDSTTVTKGFLISFRDELYLSFSSAVTSGFIVSTTIRTLQRTSLHSFDESQMEETEDMPR</sequence>
<dbReference type="AlphaFoldDB" id="A0A4Y2T0Y2"/>
<organism evidence="1 2">
    <name type="scientific">Araneus ventricosus</name>
    <name type="common">Orbweaver spider</name>
    <name type="synonym">Epeira ventricosa</name>
    <dbReference type="NCBI Taxonomy" id="182803"/>
    <lineage>
        <taxon>Eukaryota</taxon>
        <taxon>Metazoa</taxon>
        <taxon>Ecdysozoa</taxon>
        <taxon>Arthropoda</taxon>
        <taxon>Chelicerata</taxon>
        <taxon>Arachnida</taxon>
        <taxon>Araneae</taxon>
        <taxon>Araneomorphae</taxon>
        <taxon>Entelegynae</taxon>
        <taxon>Araneoidea</taxon>
        <taxon>Araneidae</taxon>
        <taxon>Araneus</taxon>
    </lineage>
</organism>
<dbReference type="EMBL" id="BGPR01025388">
    <property type="protein sequence ID" value="GBN94244.1"/>
    <property type="molecule type" value="Genomic_DNA"/>
</dbReference>
<reference evidence="1 2" key="1">
    <citation type="journal article" date="2019" name="Sci. Rep.">
        <title>Orb-weaving spider Araneus ventricosus genome elucidates the spidroin gene catalogue.</title>
        <authorList>
            <person name="Kono N."/>
            <person name="Nakamura H."/>
            <person name="Ohtoshi R."/>
            <person name="Moran D.A.P."/>
            <person name="Shinohara A."/>
            <person name="Yoshida Y."/>
            <person name="Fujiwara M."/>
            <person name="Mori M."/>
            <person name="Tomita M."/>
            <person name="Arakawa K."/>
        </authorList>
    </citation>
    <scope>NUCLEOTIDE SEQUENCE [LARGE SCALE GENOMIC DNA]</scope>
</reference>
<gene>
    <name evidence="1" type="ORF">AVEN_132576_1</name>
</gene>
<comment type="caution">
    <text evidence="1">The sequence shown here is derived from an EMBL/GenBank/DDBJ whole genome shotgun (WGS) entry which is preliminary data.</text>
</comment>
<protein>
    <submittedName>
        <fullName evidence="1">Uncharacterized protein</fullName>
    </submittedName>
</protein>
<evidence type="ECO:0000313" key="2">
    <source>
        <dbReference type="Proteomes" id="UP000499080"/>
    </source>
</evidence>